<keyword evidence="10 17" id="KW-0520">NAD</keyword>
<feature type="binding site" evidence="18">
    <location>
        <begin position="57"/>
        <end position="61"/>
    </location>
    <ligand>
        <name>(6S)-NADPHX</name>
        <dbReference type="ChEBI" id="CHEBI:64076"/>
    </ligand>
</feature>
<feature type="binding site" evidence="17">
    <location>
        <position position="447"/>
    </location>
    <ligand>
        <name>(6S)-NADPHX</name>
        <dbReference type="ChEBI" id="CHEBI:64076"/>
    </ligand>
</feature>
<dbReference type="GO" id="GO:0005524">
    <property type="term" value="F:ATP binding"/>
    <property type="evidence" value="ECO:0007669"/>
    <property type="project" value="UniProtKB-UniRule"/>
</dbReference>
<feature type="domain" description="YjeF N-terminal" evidence="21">
    <location>
        <begin position="9"/>
        <end position="218"/>
    </location>
</feature>
<keyword evidence="8 17" id="KW-0521">NADP</keyword>
<keyword evidence="9 18" id="KW-0630">Potassium</keyword>
<gene>
    <name evidence="17" type="primary">nnrD</name>
    <name evidence="18" type="synonym">nnrE</name>
    <name evidence="22" type="ORF">NPRO_07280</name>
</gene>
<evidence type="ECO:0000256" key="13">
    <source>
        <dbReference type="ARBA" id="ARBA00023268"/>
    </source>
</evidence>
<evidence type="ECO:0000256" key="14">
    <source>
        <dbReference type="ARBA" id="ARBA00025153"/>
    </source>
</evidence>
<dbReference type="Proteomes" id="UP000662873">
    <property type="component" value="Chromosome"/>
</dbReference>
<feature type="binding site" evidence="18">
    <location>
        <position position="58"/>
    </location>
    <ligand>
        <name>K(+)</name>
        <dbReference type="ChEBI" id="CHEBI:29103"/>
    </ligand>
</feature>
<evidence type="ECO:0000259" key="21">
    <source>
        <dbReference type="PROSITE" id="PS51385"/>
    </source>
</evidence>
<comment type="catalytic activity">
    <reaction evidence="16 17 19">
        <text>(6S)-NADPHX + ADP = AMP + phosphate + NADPH + H(+)</text>
        <dbReference type="Rhea" id="RHEA:32235"/>
        <dbReference type="ChEBI" id="CHEBI:15378"/>
        <dbReference type="ChEBI" id="CHEBI:43474"/>
        <dbReference type="ChEBI" id="CHEBI:57783"/>
        <dbReference type="ChEBI" id="CHEBI:64076"/>
        <dbReference type="ChEBI" id="CHEBI:456215"/>
        <dbReference type="ChEBI" id="CHEBI:456216"/>
        <dbReference type="EC" id="4.2.1.136"/>
    </reaction>
</comment>
<comment type="similarity">
    <text evidence="4 19">In the C-terminal section; belongs to the NnrD/CARKD family.</text>
</comment>
<keyword evidence="13" id="KW-0511">Multifunctional enzyme</keyword>
<accession>A0A809R6D0</accession>
<evidence type="ECO:0000256" key="6">
    <source>
        <dbReference type="ARBA" id="ARBA00022741"/>
    </source>
</evidence>
<keyword evidence="6 17" id="KW-0547">Nucleotide-binding</keyword>
<comment type="cofactor">
    <cofactor evidence="18 19">
        <name>K(+)</name>
        <dbReference type="ChEBI" id="CHEBI:29103"/>
    </cofactor>
    <text evidence="18 19">Binds 1 potassium ion per subunit.</text>
</comment>
<feature type="binding site" evidence="18">
    <location>
        <begin position="132"/>
        <end position="138"/>
    </location>
    <ligand>
        <name>(6S)-NADPHX</name>
        <dbReference type="ChEBI" id="CHEBI:64076"/>
    </ligand>
</feature>
<evidence type="ECO:0000259" key="20">
    <source>
        <dbReference type="PROSITE" id="PS51383"/>
    </source>
</evidence>
<feature type="binding site" evidence="17">
    <location>
        <position position="380"/>
    </location>
    <ligand>
        <name>(6S)-NADPHX</name>
        <dbReference type="ChEBI" id="CHEBI:64076"/>
    </ligand>
</feature>
<keyword evidence="5 18" id="KW-0479">Metal-binding</keyword>
<sequence>MWIASSKHAQDLDALARSKYRLSAATLMERAGKEVFKALKAMLPERGRIAVFCGKGNNGGDGFVVARLAKQAGYTVDVFVAAKPSELGADCKKQFDKAEKAGIECRFADHPDWEEKLDCLGCRDLVVDALLGTGAKGTVRGPIREAIRAINCSGVPVVSVDIPSGIDCDTGEEMGESVWALRTITFGLPKKFLFQGAGLERAGYWTVADIGLPQELLQTPTDARLIDEEEVGDILPERMKGGHKRDNGSVLIIAGSSRMPGAAALAALGALRSGAGLVSVAGVADVCRAISTNMPEVVLLPLSEEGGLLGPSAAQELLSFDPKFDAAVIGPGLTQGEAVQGFLKELWKDWRVPTVVDADALNAVAKGVRLPRGEVVLTPHVGELSRLLEFSVAEIESDRFGTLEAVLDKFGSCALVKGAHTLVGYPGFPAFVNTTGNPGMASGGMGDVLSGVIGTLLSQGLPCIDAALCGVYWHGLAADYCACTVGNVGYLATEVAEMLPRARATITSSCEDE</sequence>
<keyword evidence="12 17" id="KW-0456">Lyase</keyword>
<dbReference type="KEGG" id="npy:NPRO_07280"/>
<dbReference type="EMBL" id="AP021858">
    <property type="protein sequence ID" value="BBO23133.1"/>
    <property type="molecule type" value="Genomic_DNA"/>
</dbReference>
<dbReference type="GO" id="GO:0046872">
    <property type="term" value="F:metal ion binding"/>
    <property type="evidence" value="ECO:0007669"/>
    <property type="project" value="UniProtKB-UniRule"/>
</dbReference>
<feature type="binding site" evidence="18">
    <location>
        <position position="161"/>
    </location>
    <ligand>
        <name>(6S)-NADPHX</name>
        <dbReference type="ChEBI" id="CHEBI:64076"/>
    </ligand>
</feature>
<evidence type="ECO:0000256" key="5">
    <source>
        <dbReference type="ARBA" id="ARBA00022723"/>
    </source>
</evidence>
<evidence type="ECO:0000256" key="18">
    <source>
        <dbReference type="HAMAP-Rule" id="MF_01966"/>
    </source>
</evidence>
<feature type="binding site" evidence="18">
    <location>
        <position position="128"/>
    </location>
    <ligand>
        <name>K(+)</name>
        <dbReference type="ChEBI" id="CHEBI:29103"/>
    </ligand>
</feature>
<evidence type="ECO:0000256" key="16">
    <source>
        <dbReference type="ARBA" id="ARBA00049209"/>
    </source>
</evidence>
<comment type="catalytic activity">
    <reaction evidence="2 18 19">
        <text>(6R)-NADPHX = (6S)-NADPHX</text>
        <dbReference type="Rhea" id="RHEA:32227"/>
        <dbReference type="ChEBI" id="CHEBI:64076"/>
        <dbReference type="ChEBI" id="CHEBI:64077"/>
        <dbReference type="EC" id="5.1.99.6"/>
    </reaction>
</comment>
<dbReference type="GO" id="GO:0052855">
    <property type="term" value="F:ADP-dependent NAD(P)H-hydrate dehydratase activity"/>
    <property type="evidence" value="ECO:0007669"/>
    <property type="project" value="UniProtKB-UniRule"/>
</dbReference>
<keyword evidence="11 18" id="KW-0413">Isomerase</keyword>
<dbReference type="PROSITE" id="PS51383">
    <property type="entry name" value="YJEF_C_3"/>
    <property type="match status" value="1"/>
</dbReference>
<evidence type="ECO:0000256" key="11">
    <source>
        <dbReference type="ARBA" id="ARBA00023235"/>
    </source>
</evidence>
<dbReference type="EC" id="5.1.99.6" evidence="19"/>
<dbReference type="EC" id="4.2.1.136" evidence="19"/>
<dbReference type="NCBIfam" id="TIGR00196">
    <property type="entry name" value="yjeF_cterm"/>
    <property type="match status" value="1"/>
</dbReference>
<comment type="function">
    <text evidence="18">Catalyzes the epimerization of the S- and R-forms of NAD(P)HX, a damaged form of NAD(P)H that is a result of enzymatic or heat-dependent hydration. This is a prerequisite for the S-specific NAD(P)H-hydrate dehydratase to allow the repair of both epimers of NAD(P)HX.</text>
</comment>
<feature type="binding site" evidence="17">
    <location>
        <position position="446"/>
    </location>
    <ligand>
        <name>AMP</name>
        <dbReference type="ChEBI" id="CHEBI:456215"/>
    </ligand>
</feature>
<protein>
    <recommendedName>
        <fullName evidence="19">Bifunctional NAD(P)H-hydrate repair enzyme</fullName>
    </recommendedName>
    <alternativeName>
        <fullName evidence="19">Nicotinamide nucleotide repair protein</fullName>
    </alternativeName>
    <domain>
        <recommendedName>
            <fullName evidence="19">ADP-dependent (S)-NAD(P)H-hydrate dehydratase</fullName>
            <ecNumber evidence="19">4.2.1.136</ecNumber>
        </recommendedName>
        <alternativeName>
            <fullName evidence="19">ADP-dependent NAD(P)HX dehydratase</fullName>
        </alternativeName>
    </domain>
    <domain>
        <recommendedName>
            <fullName evidence="19">NAD(P)H-hydrate epimerase</fullName>
            <ecNumber evidence="19">5.1.99.6</ecNumber>
        </recommendedName>
    </domain>
</protein>
<dbReference type="Gene3D" id="3.40.50.10260">
    <property type="entry name" value="YjeF N-terminal domain"/>
    <property type="match status" value="1"/>
</dbReference>
<evidence type="ECO:0000256" key="7">
    <source>
        <dbReference type="ARBA" id="ARBA00022840"/>
    </source>
</evidence>
<evidence type="ECO:0000313" key="22">
    <source>
        <dbReference type="EMBL" id="BBO23133.1"/>
    </source>
</evidence>
<dbReference type="PANTHER" id="PTHR12592">
    <property type="entry name" value="ATP-DEPENDENT (S)-NAD(P)H-HYDRATE DEHYDRATASE FAMILY MEMBER"/>
    <property type="match status" value="1"/>
</dbReference>
<dbReference type="GO" id="GO:0110051">
    <property type="term" value="P:metabolite repair"/>
    <property type="evidence" value="ECO:0007669"/>
    <property type="project" value="TreeGrafter"/>
</dbReference>
<dbReference type="InterPro" id="IPR004443">
    <property type="entry name" value="YjeF_N_dom"/>
</dbReference>
<feature type="domain" description="YjeF C-terminal" evidence="20">
    <location>
        <begin position="227"/>
        <end position="506"/>
    </location>
</feature>
<comment type="catalytic activity">
    <reaction evidence="15 17 19">
        <text>(6S)-NADHX + ADP = AMP + phosphate + NADH + H(+)</text>
        <dbReference type="Rhea" id="RHEA:32223"/>
        <dbReference type="ChEBI" id="CHEBI:15378"/>
        <dbReference type="ChEBI" id="CHEBI:43474"/>
        <dbReference type="ChEBI" id="CHEBI:57945"/>
        <dbReference type="ChEBI" id="CHEBI:64074"/>
        <dbReference type="ChEBI" id="CHEBI:456215"/>
        <dbReference type="ChEBI" id="CHEBI:456216"/>
        <dbReference type="EC" id="4.2.1.136"/>
    </reaction>
</comment>
<dbReference type="HAMAP" id="MF_01966">
    <property type="entry name" value="NADHX_epimerase"/>
    <property type="match status" value="1"/>
</dbReference>
<organism evidence="22 23">
    <name type="scientific">Candidatus Nitrosymbiomonas proteolyticus</name>
    <dbReference type="NCBI Taxonomy" id="2608984"/>
    <lineage>
        <taxon>Bacteria</taxon>
        <taxon>Bacillati</taxon>
        <taxon>Armatimonadota</taxon>
        <taxon>Armatimonadota incertae sedis</taxon>
        <taxon>Candidatus Nitrosymbiomonas</taxon>
    </lineage>
</organism>
<evidence type="ECO:0000256" key="19">
    <source>
        <dbReference type="PIRNR" id="PIRNR017184"/>
    </source>
</evidence>
<dbReference type="InterPro" id="IPR036652">
    <property type="entry name" value="YjeF_N_dom_sf"/>
</dbReference>
<name>A0A809R6D0_9BACT</name>
<evidence type="ECO:0000256" key="2">
    <source>
        <dbReference type="ARBA" id="ARBA00000909"/>
    </source>
</evidence>
<comment type="subunit">
    <text evidence="17">Homotetramer.</text>
</comment>
<evidence type="ECO:0000313" key="23">
    <source>
        <dbReference type="Proteomes" id="UP000662873"/>
    </source>
</evidence>
<comment type="similarity">
    <text evidence="3 19">In the N-terminal section; belongs to the NnrE/AIBP family.</text>
</comment>
<feature type="binding site" evidence="17">
    <location>
        <position position="262"/>
    </location>
    <ligand>
        <name>(6S)-NADPHX</name>
        <dbReference type="ChEBI" id="CHEBI:64076"/>
    </ligand>
</feature>
<dbReference type="SUPFAM" id="SSF53613">
    <property type="entry name" value="Ribokinase-like"/>
    <property type="match status" value="1"/>
</dbReference>
<keyword evidence="7 17" id="KW-0067">ATP-binding</keyword>
<dbReference type="GO" id="GO:0046496">
    <property type="term" value="P:nicotinamide nucleotide metabolic process"/>
    <property type="evidence" value="ECO:0007669"/>
    <property type="project" value="UniProtKB-UniRule"/>
</dbReference>
<feature type="binding site" evidence="17">
    <location>
        <position position="332"/>
    </location>
    <ligand>
        <name>(6S)-NADPHX</name>
        <dbReference type="ChEBI" id="CHEBI:64076"/>
    </ligand>
</feature>
<comment type="catalytic activity">
    <reaction evidence="1 18 19">
        <text>(6R)-NADHX = (6S)-NADHX</text>
        <dbReference type="Rhea" id="RHEA:32215"/>
        <dbReference type="ChEBI" id="CHEBI:64074"/>
        <dbReference type="ChEBI" id="CHEBI:64075"/>
        <dbReference type="EC" id="5.1.99.6"/>
    </reaction>
</comment>
<dbReference type="PANTHER" id="PTHR12592:SF0">
    <property type="entry name" value="ATP-DEPENDENT (S)-NAD(P)H-HYDRATE DEHYDRATASE"/>
    <property type="match status" value="1"/>
</dbReference>
<feature type="binding site" evidence="18">
    <location>
        <position position="164"/>
    </location>
    <ligand>
        <name>K(+)</name>
        <dbReference type="ChEBI" id="CHEBI:29103"/>
    </ligand>
</feature>
<dbReference type="NCBIfam" id="TIGR00197">
    <property type="entry name" value="yjeF_nterm"/>
    <property type="match status" value="1"/>
</dbReference>
<dbReference type="AlphaFoldDB" id="A0A809R6D0"/>
<evidence type="ECO:0000256" key="8">
    <source>
        <dbReference type="ARBA" id="ARBA00022857"/>
    </source>
</evidence>
<comment type="similarity">
    <text evidence="18">Belongs to the NnrE/AIBP family.</text>
</comment>
<dbReference type="PROSITE" id="PS51385">
    <property type="entry name" value="YJEF_N"/>
    <property type="match status" value="1"/>
</dbReference>
<feature type="binding site" evidence="17">
    <location>
        <begin position="417"/>
        <end position="421"/>
    </location>
    <ligand>
        <name>AMP</name>
        <dbReference type="ChEBI" id="CHEBI:456215"/>
    </ligand>
</feature>
<evidence type="ECO:0000256" key="9">
    <source>
        <dbReference type="ARBA" id="ARBA00022958"/>
    </source>
</evidence>
<evidence type="ECO:0000256" key="1">
    <source>
        <dbReference type="ARBA" id="ARBA00000013"/>
    </source>
</evidence>
<dbReference type="SUPFAM" id="SSF64153">
    <property type="entry name" value="YjeF N-terminal domain-like"/>
    <property type="match status" value="1"/>
</dbReference>
<evidence type="ECO:0000256" key="4">
    <source>
        <dbReference type="ARBA" id="ARBA00009524"/>
    </source>
</evidence>
<reference evidence="22" key="1">
    <citation type="journal article" name="DNA Res.">
        <title>The physiological potential of anammox bacteria as revealed by their core genome structure.</title>
        <authorList>
            <person name="Okubo T."/>
            <person name="Toyoda A."/>
            <person name="Fukuhara K."/>
            <person name="Uchiyama I."/>
            <person name="Harigaya Y."/>
            <person name="Kuroiwa M."/>
            <person name="Suzuki T."/>
            <person name="Murakami Y."/>
            <person name="Suwa Y."/>
            <person name="Takami H."/>
        </authorList>
    </citation>
    <scope>NUCLEOTIDE SEQUENCE</scope>
    <source>
        <strain evidence="22">317325-2</strain>
    </source>
</reference>
<dbReference type="InterPro" id="IPR000631">
    <property type="entry name" value="CARKD"/>
</dbReference>
<evidence type="ECO:0000256" key="10">
    <source>
        <dbReference type="ARBA" id="ARBA00023027"/>
    </source>
</evidence>
<comment type="cofactor">
    <cofactor evidence="17">
        <name>Mg(2+)</name>
        <dbReference type="ChEBI" id="CHEBI:18420"/>
    </cofactor>
</comment>
<dbReference type="HAMAP" id="MF_01965">
    <property type="entry name" value="NADHX_dehydratase"/>
    <property type="match status" value="1"/>
</dbReference>
<dbReference type="Gene3D" id="3.40.1190.20">
    <property type="match status" value="1"/>
</dbReference>
<dbReference type="InterPro" id="IPR030677">
    <property type="entry name" value="Nnr"/>
</dbReference>
<dbReference type="CDD" id="cd01171">
    <property type="entry name" value="YXKO-related"/>
    <property type="match status" value="1"/>
</dbReference>
<dbReference type="InterPro" id="IPR017953">
    <property type="entry name" value="Carbohydrate_kinase_pred_CS"/>
</dbReference>
<dbReference type="PROSITE" id="PS01050">
    <property type="entry name" value="YJEF_C_2"/>
    <property type="match status" value="1"/>
</dbReference>
<comment type="function">
    <text evidence="14 19">Bifunctional enzyme that catalyzes the epimerization of the S- and R-forms of NAD(P)HX and the dehydration of the S-form of NAD(P)HX at the expense of ADP, which is converted to AMP. This allows the repair of both epimers of NAD(P)HX, a damaged form of NAD(P)H that is a result of enzymatic or heat-dependent hydration.</text>
</comment>
<dbReference type="PIRSF" id="PIRSF017184">
    <property type="entry name" value="Nnr"/>
    <property type="match status" value="1"/>
</dbReference>
<dbReference type="InterPro" id="IPR029056">
    <property type="entry name" value="Ribokinase-like"/>
</dbReference>
<evidence type="ECO:0000256" key="12">
    <source>
        <dbReference type="ARBA" id="ARBA00023239"/>
    </source>
</evidence>
<evidence type="ECO:0000256" key="17">
    <source>
        <dbReference type="HAMAP-Rule" id="MF_01965"/>
    </source>
</evidence>
<comment type="function">
    <text evidence="17">Catalyzes the dehydration of the S-form of NAD(P)HX at the expense of ADP, which is converted to AMP. Together with NAD(P)HX epimerase, which catalyzes the epimerization of the S- and R-forms, the enzyme allows the repair of both epimers of NAD(P)HX, a damaged form of NAD(P)H that is a result of enzymatic or heat-dependent hydration.</text>
</comment>
<evidence type="ECO:0000256" key="3">
    <source>
        <dbReference type="ARBA" id="ARBA00006001"/>
    </source>
</evidence>
<proteinExistence type="inferred from homology"/>
<comment type="similarity">
    <text evidence="17">Belongs to the NnrD/CARKD family.</text>
</comment>
<comment type="caution">
    <text evidence="18">Lacks conserved residue(s) required for the propagation of feature annotation.</text>
</comment>
<dbReference type="Pfam" id="PF03853">
    <property type="entry name" value="YjeF_N"/>
    <property type="match status" value="1"/>
</dbReference>
<dbReference type="GO" id="GO:0052856">
    <property type="term" value="F:NAD(P)HX epimerase activity"/>
    <property type="evidence" value="ECO:0007669"/>
    <property type="project" value="UniProtKB-UniRule"/>
</dbReference>
<evidence type="ECO:0000256" key="15">
    <source>
        <dbReference type="ARBA" id="ARBA00048238"/>
    </source>
</evidence>
<dbReference type="Pfam" id="PF01256">
    <property type="entry name" value="Carb_kinase"/>
    <property type="match status" value="1"/>
</dbReference>